<dbReference type="GO" id="GO:0009733">
    <property type="term" value="P:response to auxin"/>
    <property type="evidence" value="ECO:0007669"/>
    <property type="project" value="InterPro"/>
</dbReference>
<feature type="region of interest" description="Disordered" evidence="2">
    <location>
        <begin position="27"/>
        <end position="48"/>
    </location>
</feature>
<organism evidence="3 4">
    <name type="scientific">Nepenthes gracilis</name>
    <name type="common">Slender pitcher plant</name>
    <dbReference type="NCBI Taxonomy" id="150966"/>
    <lineage>
        <taxon>Eukaryota</taxon>
        <taxon>Viridiplantae</taxon>
        <taxon>Streptophyta</taxon>
        <taxon>Embryophyta</taxon>
        <taxon>Tracheophyta</taxon>
        <taxon>Spermatophyta</taxon>
        <taxon>Magnoliopsida</taxon>
        <taxon>eudicotyledons</taxon>
        <taxon>Gunneridae</taxon>
        <taxon>Pentapetalae</taxon>
        <taxon>Caryophyllales</taxon>
        <taxon>Nepenthaceae</taxon>
        <taxon>Nepenthes</taxon>
    </lineage>
</organism>
<sequence length="135" mass="15030">MKQLIRRLSRVADSSYGLVRSDTLSSPRREALSRAAEPSRGSDGSVPSGHLPVYVGEEMVRFVVSANLLNHPIFVMLLNRSAQEYGYQQKGVLRIPCHVSVFERVLEALRHGGDVSRDIHELINSLSPSSDELFL</sequence>
<comment type="similarity">
    <text evidence="1">Belongs to the ARG7 family.</text>
</comment>
<proteinExistence type="inferred from homology"/>
<evidence type="ECO:0000256" key="2">
    <source>
        <dbReference type="SAM" id="MobiDB-lite"/>
    </source>
</evidence>
<dbReference type="AlphaFoldDB" id="A0AAD3P6K6"/>
<dbReference type="Pfam" id="PF02519">
    <property type="entry name" value="Auxin_inducible"/>
    <property type="match status" value="1"/>
</dbReference>
<dbReference type="InterPro" id="IPR003676">
    <property type="entry name" value="SAUR_fam"/>
</dbReference>
<dbReference type="PANTHER" id="PTHR31374">
    <property type="entry name" value="AUXIN-INDUCED PROTEIN-LIKE-RELATED"/>
    <property type="match status" value="1"/>
</dbReference>
<evidence type="ECO:0000313" key="3">
    <source>
        <dbReference type="EMBL" id="GMG99317.1"/>
    </source>
</evidence>
<comment type="caution">
    <text evidence="3">The sequence shown here is derived from an EMBL/GenBank/DDBJ whole genome shotgun (WGS) entry which is preliminary data.</text>
</comment>
<dbReference type="PANTHER" id="PTHR31374:SF198">
    <property type="entry name" value="AUXIN-RESPONSIVE PROTEIN SAUR72"/>
    <property type="match status" value="1"/>
</dbReference>
<evidence type="ECO:0000256" key="1">
    <source>
        <dbReference type="ARBA" id="ARBA00006974"/>
    </source>
</evidence>
<reference evidence="3" key="1">
    <citation type="submission" date="2023-05" db="EMBL/GenBank/DDBJ databases">
        <title>Nepenthes gracilis genome sequencing.</title>
        <authorList>
            <person name="Fukushima K."/>
        </authorList>
    </citation>
    <scope>NUCLEOTIDE SEQUENCE</scope>
    <source>
        <strain evidence="3">SING2019-196</strain>
    </source>
</reference>
<name>A0AAD3P6K6_NEPGR</name>
<dbReference type="Proteomes" id="UP001279734">
    <property type="component" value="Unassembled WGS sequence"/>
</dbReference>
<evidence type="ECO:0000313" key="4">
    <source>
        <dbReference type="Proteomes" id="UP001279734"/>
    </source>
</evidence>
<protein>
    <submittedName>
        <fullName evidence="3">Uncharacterized protein</fullName>
    </submittedName>
</protein>
<keyword evidence="4" id="KW-1185">Reference proteome</keyword>
<gene>
    <name evidence="3" type="ORF">Nepgr_001157</name>
</gene>
<accession>A0AAD3P6K6</accession>
<dbReference type="EMBL" id="BSYO01000001">
    <property type="protein sequence ID" value="GMG99317.1"/>
    <property type="molecule type" value="Genomic_DNA"/>
</dbReference>